<evidence type="ECO:0000256" key="4">
    <source>
        <dbReference type="ARBA" id="ARBA00022989"/>
    </source>
</evidence>
<keyword evidence="11" id="KW-1185">Reference proteome</keyword>
<dbReference type="Pfam" id="PF03185">
    <property type="entry name" value="CaKB"/>
    <property type="match status" value="1"/>
</dbReference>
<gene>
    <name evidence="10" type="primary">KCNMB3</name>
    <name evidence="10" type="ORF">BLAG_LOCUS2443</name>
</gene>
<evidence type="ECO:0000256" key="9">
    <source>
        <dbReference type="SAM" id="Phobius"/>
    </source>
</evidence>
<evidence type="ECO:0000313" key="11">
    <source>
        <dbReference type="Proteomes" id="UP000838412"/>
    </source>
</evidence>
<protein>
    <submittedName>
        <fullName evidence="10">KCNMB3 protein</fullName>
    </submittedName>
</protein>
<keyword evidence="5" id="KW-0406">Ion transport</keyword>
<evidence type="ECO:0000256" key="7">
    <source>
        <dbReference type="ARBA" id="ARBA00023180"/>
    </source>
</evidence>
<keyword evidence="7" id="KW-0325">Glycoprotein</keyword>
<evidence type="ECO:0000256" key="8">
    <source>
        <dbReference type="ARBA" id="ARBA00023303"/>
    </source>
</evidence>
<evidence type="ECO:0000313" key="10">
    <source>
        <dbReference type="EMBL" id="CAH1233799.1"/>
    </source>
</evidence>
<dbReference type="GO" id="GO:0015269">
    <property type="term" value="F:calcium-activated potassium channel activity"/>
    <property type="evidence" value="ECO:0007669"/>
    <property type="project" value="InterPro"/>
</dbReference>
<sequence>MADDWEMAQKCGGFVALVSVAALILTGALVVHPMLQGSTLSYRPTSCTTAYSYTAGGETCHCGKNCKSVARCLVVMVTINNSSSPALLVQSEEVLRVSDECSLYYCLRDRDYMDRLLEEFQETYGQQGQTYPCLYNPQNTQKVLLERIYDEWSIFHALFWAGLIFVLFCCCCLCVPGGLARRQQVKTQPAQQTYIANESGLG</sequence>
<dbReference type="InterPro" id="IPR003930">
    <property type="entry name" value="K_chnl_Ca-activ_BK_bsu"/>
</dbReference>
<comment type="subcellular location">
    <subcellularLocation>
        <location evidence="1">Membrane</location>
        <topology evidence="1">Multi-pass membrane protein</topology>
    </subcellularLocation>
</comment>
<proteinExistence type="predicted"/>
<keyword evidence="6 9" id="KW-0472">Membrane</keyword>
<evidence type="ECO:0000256" key="1">
    <source>
        <dbReference type="ARBA" id="ARBA00004141"/>
    </source>
</evidence>
<feature type="transmembrane region" description="Helical" evidence="9">
    <location>
        <begin position="154"/>
        <end position="179"/>
    </location>
</feature>
<organism evidence="10 11">
    <name type="scientific">Branchiostoma lanceolatum</name>
    <name type="common">Common lancelet</name>
    <name type="synonym">Amphioxus lanceolatum</name>
    <dbReference type="NCBI Taxonomy" id="7740"/>
    <lineage>
        <taxon>Eukaryota</taxon>
        <taxon>Metazoa</taxon>
        <taxon>Chordata</taxon>
        <taxon>Cephalochordata</taxon>
        <taxon>Leptocardii</taxon>
        <taxon>Amphioxiformes</taxon>
        <taxon>Branchiostomatidae</taxon>
        <taxon>Branchiostoma</taxon>
    </lineage>
</organism>
<keyword evidence="3 9" id="KW-0812">Transmembrane</keyword>
<dbReference type="GO" id="GO:0008076">
    <property type="term" value="C:voltage-gated potassium channel complex"/>
    <property type="evidence" value="ECO:0007669"/>
    <property type="project" value="TreeGrafter"/>
</dbReference>
<reference evidence="10" key="1">
    <citation type="submission" date="2022-01" db="EMBL/GenBank/DDBJ databases">
        <authorList>
            <person name="Braso-Vives M."/>
        </authorList>
    </citation>
    <scope>NUCLEOTIDE SEQUENCE</scope>
</reference>
<name>A0A8J9VC05_BRALA</name>
<feature type="transmembrane region" description="Helical" evidence="9">
    <location>
        <begin position="12"/>
        <end position="35"/>
    </location>
</feature>
<dbReference type="AlphaFoldDB" id="A0A8J9VC05"/>
<accession>A0A8J9VC05</accession>
<dbReference type="EMBL" id="OV696686">
    <property type="protein sequence ID" value="CAH1233799.1"/>
    <property type="molecule type" value="Genomic_DNA"/>
</dbReference>
<dbReference type="PANTHER" id="PTHR10258:SF8">
    <property type="entry name" value="CALCIUM-ACTIVATED POTASSIUM CHANNEL BK ALPHA SUBUNIT DOMAIN-CONTAINING PROTEIN"/>
    <property type="match status" value="1"/>
</dbReference>
<keyword evidence="4 9" id="KW-1133">Transmembrane helix</keyword>
<evidence type="ECO:0000256" key="3">
    <source>
        <dbReference type="ARBA" id="ARBA00022692"/>
    </source>
</evidence>
<dbReference type="Proteomes" id="UP000838412">
    <property type="component" value="Chromosome 1"/>
</dbReference>
<dbReference type="OrthoDB" id="10044020at2759"/>
<keyword evidence="8" id="KW-0407">Ion channel</keyword>
<evidence type="ECO:0000256" key="2">
    <source>
        <dbReference type="ARBA" id="ARBA00022448"/>
    </source>
</evidence>
<evidence type="ECO:0000256" key="6">
    <source>
        <dbReference type="ARBA" id="ARBA00023136"/>
    </source>
</evidence>
<dbReference type="GO" id="GO:0005513">
    <property type="term" value="P:detection of calcium ion"/>
    <property type="evidence" value="ECO:0007669"/>
    <property type="project" value="TreeGrafter"/>
</dbReference>
<dbReference type="PANTHER" id="PTHR10258">
    <property type="entry name" value="CALCIUM-ACTIVATED POTASSIUM CHANNEL SUBUNIT BETA"/>
    <property type="match status" value="1"/>
</dbReference>
<evidence type="ECO:0000256" key="5">
    <source>
        <dbReference type="ARBA" id="ARBA00023065"/>
    </source>
</evidence>
<dbReference type="GO" id="GO:0015459">
    <property type="term" value="F:potassium channel regulator activity"/>
    <property type="evidence" value="ECO:0007669"/>
    <property type="project" value="TreeGrafter"/>
</dbReference>
<keyword evidence="2" id="KW-0813">Transport</keyword>